<keyword evidence="2" id="KW-1185">Reference proteome</keyword>
<name>A0ABN9BMR2_9NEOB</name>
<evidence type="ECO:0000313" key="2">
    <source>
        <dbReference type="Proteomes" id="UP001162483"/>
    </source>
</evidence>
<organism evidence="1 2">
    <name type="scientific">Staurois parvus</name>
    <dbReference type="NCBI Taxonomy" id="386267"/>
    <lineage>
        <taxon>Eukaryota</taxon>
        <taxon>Metazoa</taxon>
        <taxon>Chordata</taxon>
        <taxon>Craniata</taxon>
        <taxon>Vertebrata</taxon>
        <taxon>Euteleostomi</taxon>
        <taxon>Amphibia</taxon>
        <taxon>Batrachia</taxon>
        <taxon>Anura</taxon>
        <taxon>Neobatrachia</taxon>
        <taxon>Ranoidea</taxon>
        <taxon>Ranidae</taxon>
        <taxon>Staurois</taxon>
    </lineage>
</organism>
<accession>A0ABN9BMR2</accession>
<evidence type="ECO:0000313" key="1">
    <source>
        <dbReference type="EMBL" id="CAI9548967.1"/>
    </source>
</evidence>
<dbReference type="Proteomes" id="UP001162483">
    <property type="component" value="Unassembled WGS sequence"/>
</dbReference>
<dbReference type="EMBL" id="CATNWA010004936">
    <property type="protein sequence ID" value="CAI9548967.1"/>
    <property type="molecule type" value="Genomic_DNA"/>
</dbReference>
<gene>
    <name evidence="1" type="ORF">SPARVUS_LOCUS3261408</name>
</gene>
<sequence>MLRICVLSIMDQSPTHYAQSTDLIHSAGIVVGGVTKCYRTR</sequence>
<proteinExistence type="predicted"/>
<protein>
    <submittedName>
        <fullName evidence="1">Uncharacterized protein</fullName>
    </submittedName>
</protein>
<reference evidence="1" key="1">
    <citation type="submission" date="2023-05" db="EMBL/GenBank/DDBJ databases">
        <authorList>
            <person name="Stuckert A."/>
        </authorList>
    </citation>
    <scope>NUCLEOTIDE SEQUENCE</scope>
</reference>
<comment type="caution">
    <text evidence="1">The sequence shown here is derived from an EMBL/GenBank/DDBJ whole genome shotgun (WGS) entry which is preliminary data.</text>
</comment>